<evidence type="ECO:0000313" key="2">
    <source>
        <dbReference type="EMBL" id="KAK0450537.1"/>
    </source>
</evidence>
<organism evidence="2 3">
    <name type="scientific">Armillaria tabescens</name>
    <name type="common">Ringless honey mushroom</name>
    <name type="synonym">Agaricus tabescens</name>
    <dbReference type="NCBI Taxonomy" id="1929756"/>
    <lineage>
        <taxon>Eukaryota</taxon>
        <taxon>Fungi</taxon>
        <taxon>Dikarya</taxon>
        <taxon>Basidiomycota</taxon>
        <taxon>Agaricomycotina</taxon>
        <taxon>Agaricomycetes</taxon>
        <taxon>Agaricomycetidae</taxon>
        <taxon>Agaricales</taxon>
        <taxon>Marasmiineae</taxon>
        <taxon>Physalacriaceae</taxon>
        <taxon>Desarmillaria</taxon>
    </lineage>
</organism>
<sequence length="234" mass="26139">MATQQGREPPELHLSPSTVFHTLSRAPLVIPVYSNMQLTMMVPIRCHYASNPDTSYTRYVREYIVSSSPPTLGKLHHHHIPLLSQAEGDILTVVHPLLRPSCGDKMIKLDFTHSLLGVRVFSHDGCVNEAAMNLPLPSLAIVHPMLPWPVVIHRLSHQEWVTVADIVENLWYALQIPIPLQTSSLSLLLENQDNTPFTSCCSMPDGVEQEVVPRLVYLRGKTQFTGLRAIGSDT</sequence>
<dbReference type="InterPro" id="IPR046522">
    <property type="entry name" value="DUF6699"/>
</dbReference>
<feature type="domain" description="DUF6699" evidence="1">
    <location>
        <begin position="125"/>
        <end position="229"/>
    </location>
</feature>
<keyword evidence="3" id="KW-1185">Reference proteome</keyword>
<evidence type="ECO:0000259" key="1">
    <source>
        <dbReference type="Pfam" id="PF20415"/>
    </source>
</evidence>
<proteinExistence type="predicted"/>
<comment type="caution">
    <text evidence="2">The sequence shown here is derived from an EMBL/GenBank/DDBJ whole genome shotgun (WGS) entry which is preliminary data.</text>
</comment>
<protein>
    <recommendedName>
        <fullName evidence="1">DUF6699 domain-containing protein</fullName>
    </recommendedName>
</protein>
<gene>
    <name evidence="2" type="ORF">EV420DRAFT_1705087</name>
</gene>
<dbReference type="EMBL" id="JAUEPS010000035">
    <property type="protein sequence ID" value="KAK0450537.1"/>
    <property type="molecule type" value="Genomic_DNA"/>
</dbReference>
<dbReference type="AlphaFoldDB" id="A0AA39JXR9"/>
<accession>A0AA39JXR9</accession>
<dbReference type="GeneID" id="85363085"/>
<dbReference type="RefSeq" id="XP_060327408.1">
    <property type="nucleotide sequence ID" value="XM_060479537.1"/>
</dbReference>
<reference evidence="2" key="1">
    <citation type="submission" date="2023-06" db="EMBL/GenBank/DDBJ databases">
        <authorList>
            <consortium name="Lawrence Berkeley National Laboratory"/>
            <person name="Ahrendt S."/>
            <person name="Sahu N."/>
            <person name="Indic B."/>
            <person name="Wong-Bajracharya J."/>
            <person name="Merenyi Z."/>
            <person name="Ke H.-M."/>
            <person name="Monk M."/>
            <person name="Kocsube S."/>
            <person name="Drula E."/>
            <person name="Lipzen A."/>
            <person name="Balint B."/>
            <person name="Henrissat B."/>
            <person name="Andreopoulos B."/>
            <person name="Martin F.M."/>
            <person name="Harder C.B."/>
            <person name="Rigling D."/>
            <person name="Ford K.L."/>
            <person name="Foster G.D."/>
            <person name="Pangilinan J."/>
            <person name="Papanicolaou A."/>
            <person name="Barry K."/>
            <person name="LaButti K."/>
            <person name="Viragh M."/>
            <person name="Koriabine M."/>
            <person name="Yan M."/>
            <person name="Riley R."/>
            <person name="Champramary S."/>
            <person name="Plett K.L."/>
            <person name="Tsai I.J."/>
            <person name="Slot J."/>
            <person name="Sipos G."/>
            <person name="Plett J."/>
            <person name="Nagy L.G."/>
            <person name="Grigoriev I.V."/>
        </authorList>
    </citation>
    <scope>NUCLEOTIDE SEQUENCE</scope>
    <source>
        <strain evidence="2">CCBAS 213</strain>
    </source>
</reference>
<name>A0AA39JXR9_ARMTA</name>
<dbReference type="Proteomes" id="UP001175211">
    <property type="component" value="Unassembled WGS sequence"/>
</dbReference>
<dbReference type="Pfam" id="PF20415">
    <property type="entry name" value="DUF6699"/>
    <property type="match status" value="1"/>
</dbReference>
<evidence type="ECO:0000313" key="3">
    <source>
        <dbReference type="Proteomes" id="UP001175211"/>
    </source>
</evidence>